<keyword evidence="1 6" id="KW-0285">Flavoprotein</keyword>
<dbReference type="GO" id="GO:0004497">
    <property type="term" value="F:monooxygenase activity"/>
    <property type="evidence" value="ECO:0007669"/>
    <property type="project" value="UniProtKB-KW"/>
</dbReference>
<dbReference type="InterPro" id="IPR036661">
    <property type="entry name" value="Luciferase-like_sf"/>
</dbReference>
<evidence type="ECO:0000256" key="6">
    <source>
        <dbReference type="PIRSR" id="PIRSR000337-1"/>
    </source>
</evidence>
<dbReference type="Gene3D" id="3.20.20.30">
    <property type="entry name" value="Luciferase-like domain"/>
    <property type="match status" value="1"/>
</dbReference>
<evidence type="ECO:0000256" key="2">
    <source>
        <dbReference type="ARBA" id="ARBA00022643"/>
    </source>
</evidence>
<name>A0A5C4TI14_9BACL</name>
<keyword evidence="4" id="KW-0503">Monooxygenase</keyword>
<dbReference type="NCBIfam" id="TIGR03860">
    <property type="entry name" value="FMN_nitrolo"/>
    <property type="match status" value="1"/>
</dbReference>
<gene>
    <name evidence="8" type="ORF">FE784_02690</name>
</gene>
<feature type="binding site" evidence="6">
    <location>
        <position position="138"/>
    </location>
    <ligand>
        <name>FMN</name>
        <dbReference type="ChEBI" id="CHEBI:58210"/>
    </ligand>
</feature>
<sequence>MSQSERKLHLNAFLYGTGHHEASWRLPAAEPEKNTDFRHVRTIAETAERGLLDSLFLADGYEGRSNRLEPFTLLSALAAATKRIGLIATVGTTYNEPFHVARKFASLDHISKGRAGWNIVTGAGPAARNFSRDEHPEHDERYRTAEEFVEVVKRLWDSWEDDAVVNDKARGVHIDEKKVHDIDFKGERYKVKGPLNIARPPQGNPVLVQAGSSETGKAFAARYAELIFTAQQTLGEAQAFYIDVKSRLSAYGRATDELKILPGISPILAETEAEAREIEDELFSLIDLEGAVRRLSQRLDIDLSAFGLDEPLSVEAVRGTEHVNGNKSRHQLILDLIRNERLTPRQLVKRLGGARGHFTFTGTPLQLADVIEHWFRNGGADGFNVMPQVYPGGLDIFVDRVVPELQNRGLFRTEYEGATLRENLGLARPANKYYPSVETAGQEEVGA</sequence>
<evidence type="ECO:0000259" key="7">
    <source>
        <dbReference type="Pfam" id="PF00296"/>
    </source>
</evidence>
<organism evidence="8 9">
    <name type="scientific">Paenibacillus hemerocallicola</name>
    <dbReference type="NCBI Taxonomy" id="1172614"/>
    <lineage>
        <taxon>Bacteria</taxon>
        <taxon>Bacillati</taxon>
        <taxon>Bacillota</taxon>
        <taxon>Bacilli</taxon>
        <taxon>Bacillales</taxon>
        <taxon>Paenibacillaceae</taxon>
        <taxon>Paenibacillus</taxon>
    </lineage>
</organism>
<evidence type="ECO:0000256" key="4">
    <source>
        <dbReference type="ARBA" id="ARBA00023033"/>
    </source>
</evidence>
<comment type="caution">
    <text evidence="8">The sequence shown here is derived from an EMBL/GenBank/DDBJ whole genome shotgun (WGS) entry which is preliminary data.</text>
</comment>
<dbReference type="Proteomes" id="UP000307943">
    <property type="component" value="Unassembled WGS sequence"/>
</dbReference>
<evidence type="ECO:0000256" key="1">
    <source>
        <dbReference type="ARBA" id="ARBA00022630"/>
    </source>
</evidence>
<feature type="binding site" evidence="6">
    <location>
        <position position="212"/>
    </location>
    <ligand>
        <name>FMN</name>
        <dbReference type="ChEBI" id="CHEBI:58210"/>
    </ligand>
</feature>
<comment type="similarity">
    <text evidence="5">Belongs to the NtaA/SnaA/DszA monooxygenase family.</text>
</comment>
<evidence type="ECO:0000313" key="9">
    <source>
        <dbReference type="Proteomes" id="UP000307943"/>
    </source>
</evidence>
<evidence type="ECO:0000313" key="8">
    <source>
        <dbReference type="EMBL" id="TNJ68059.1"/>
    </source>
</evidence>
<dbReference type="OrthoDB" id="3265338at2"/>
<dbReference type="InterPro" id="IPR016215">
    <property type="entry name" value="NTA_MOA"/>
</dbReference>
<dbReference type="RefSeq" id="WP_139600566.1">
    <property type="nucleotide sequence ID" value="NZ_VDCQ01000002.1"/>
</dbReference>
<dbReference type="PIRSF" id="PIRSF000337">
    <property type="entry name" value="NTA_MOA"/>
    <property type="match status" value="1"/>
</dbReference>
<dbReference type="AlphaFoldDB" id="A0A5C4TI14"/>
<feature type="binding site" evidence="6">
    <location>
        <position position="89"/>
    </location>
    <ligand>
        <name>FMN</name>
        <dbReference type="ChEBI" id="CHEBI:58210"/>
    </ligand>
</feature>
<feature type="binding site" evidence="6">
    <location>
        <position position="142"/>
    </location>
    <ligand>
        <name>FMN</name>
        <dbReference type="ChEBI" id="CHEBI:58210"/>
    </ligand>
</feature>
<evidence type="ECO:0000256" key="5">
    <source>
        <dbReference type="ARBA" id="ARBA00033748"/>
    </source>
</evidence>
<dbReference type="SUPFAM" id="SSF51679">
    <property type="entry name" value="Bacterial luciferase-like"/>
    <property type="match status" value="1"/>
</dbReference>
<accession>A0A5C4TI14</accession>
<evidence type="ECO:0000256" key="3">
    <source>
        <dbReference type="ARBA" id="ARBA00023002"/>
    </source>
</evidence>
<dbReference type="PANTHER" id="PTHR30011:SF16">
    <property type="entry name" value="C2H2 FINGER DOMAIN TRANSCRIPTION FACTOR (EUROFUNG)-RELATED"/>
    <property type="match status" value="1"/>
</dbReference>
<dbReference type="GO" id="GO:0016705">
    <property type="term" value="F:oxidoreductase activity, acting on paired donors, with incorporation or reduction of molecular oxygen"/>
    <property type="evidence" value="ECO:0007669"/>
    <property type="project" value="InterPro"/>
</dbReference>
<protein>
    <submittedName>
        <fullName evidence="8">LLM class flavin-dependent oxidoreductase</fullName>
    </submittedName>
</protein>
<feature type="domain" description="Luciferase-like" evidence="7">
    <location>
        <begin position="29"/>
        <end position="381"/>
    </location>
</feature>
<dbReference type="InterPro" id="IPR051260">
    <property type="entry name" value="Diverse_substr_monoxygenases"/>
</dbReference>
<dbReference type="EMBL" id="VDCQ01000002">
    <property type="protein sequence ID" value="TNJ68059.1"/>
    <property type="molecule type" value="Genomic_DNA"/>
</dbReference>
<keyword evidence="3" id="KW-0560">Oxidoreductase</keyword>
<dbReference type="Pfam" id="PF00296">
    <property type="entry name" value="Bac_luciferase"/>
    <property type="match status" value="1"/>
</dbReference>
<proteinExistence type="inferred from homology"/>
<keyword evidence="2 6" id="KW-0288">FMN</keyword>
<feature type="binding site" evidence="6">
    <location>
        <position position="213"/>
    </location>
    <ligand>
        <name>FMN</name>
        <dbReference type="ChEBI" id="CHEBI:58210"/>
    </ligand>
</feature>
<dbReference type="CDD" id="cd01095">
    <property type="entry name" value="Nitrilotriacetate_monoxgenase"/>
    <property type="match status" value="1"/>
</dbReference>
<reference evidence="8 9" key="1">
    <citation type="submission" date="2019-05" db="EMBL/GenBank/DDBJ databases">
        <title>We sequenced the genome of Paenibacillus hemerocallicola KCTC 33185 for further insight into its adaptation and study the phylogeny of Paenibacillus.</title>
        <authorList>
            <person name="Narsing Rao M.P."/>
        </authorList>
    </citation>
    <scope>NUCLEOTIDE SEQUENCE [LARGE SCALE GENOMIC DNA]</scope>
    <source>
        <strain evidence="8 9">KCTC 33185</strain>
    </source>
</reference>
<dbReference type="InterPro" id="IPR011251">
    <property type="entry name" value="Luciferase-like_dom"/>
</dbReference>
<feature type="binding site" evidence="6">
    <location>
        <position position="59"/>
    </location>
    <ligand>
        <name>FMN</name>
        <dbReference type="ChEBI" id="CHEBI:58210"/>
    </ligand>
</feature>
<dbReference type="PANTHER" id="PTHR30011">
    <property type="entry name" value="ALKANESULFONATE MONOOXYGENASE-RELATED"/>
    <property type="match status" value="1"/>
</dbReference>
<keyword evidence="9" id="KW-1185">Reference proteome</keyword>